<feature type="transmembrane region" description="Helical" evidence="1">
    <location>
        <begin position="225"/>
        <end position="241"/>
    </location>
</feature>
<keyword evidence="4" id="KW-1185">Reference proteome</keyword>
<sequence length="274" mass="30260">MASFTAVAFVPSILLSVTVFPPSDEEGIFLPNMLAAFAYGRLGGKKAAFVGVKKSDQSKGLGLTMAVSFLLLLRISSLLDPLNKGLKATSYLVEDSRNKRSLPGDGGYYSDLLRFSEVRQKTKEEVQRDQLLGEYQTNPAMGRLSSSGEEAVIRGKYLVGAAALSVLGWVLGSISGGEMSLNEEWRDERRELAQDEEVMALWLLGVSVVFPVMVVMQWISRELSVIFTVITIIYTPCTGNLKKSRYPDFVPLNQGCLSKPWFCTLVIPTMKRTR</sequence>
<evidence type="ECO:0000313" key="4">
    <source>
        <dbReference type="Proteomes" id="UP001642464"/>
    </source>
</evidence>
<evidence type="ECO:0000256" key="1">
    <source>
        <dbReference type="SAM" id="Phobius"/>
    </source>
</evidence>
<keyword evidence="1" id="KW-1133">Transmembrane helix</keyword>
<organism evidence="3 4">
    <name type="scientific">Durusdinium trenchii</name>
    <dbReference type="NCBI Taxonomy" id="1381693"/>
    <lineage>
        <taxon>Eukaryota</taxon>
        <taxon>Sar</taxon>
        <taxon>Alveolata</taxon>
        <taxon>Dinophyceae</taxon>
        <taxon>Suessiales</taxon>
        <taxon>Symbiodiniaceae</taxon>
        <taxon>Durusdinium</taxon>
    </lineage>
</organism>
<evidence type="ECO:0000313" key="3">
    <source>
        <dbReference type="EMBL" id="CAK9090142.1"/>
    </source>
</evidence>
<keyword evidence="2" id="KW-0732">Signal</keyword>
<accession>A0ABP0QTB2</accession>
<proteinExistence type="predicted"/>
<feature type="signal peptide" evidence="2">
    <location>
        <begin position="1"/>
        <end position="25"/>
    </location>
</feature>
<name>A0ABP0QTB2_9DINO</name>
<reference evidence="3 4" key="1">
    <citation type="submission" date="2024-02" db="EMBL/GenBank/DDBJ databases">
        <authorList>
            <person name="Chen Y."/>
            <person name="Shah S."/>
            <person name="Dougan E. K."/>
            <person name="Thang M."/>
            <person name="Chan C."/>
        </authorList>
    </citation>
    <scope>NUCLEOTIDE SEQUENCE [LARGE SCALE GENOMIC DNA]</scope>
</reference>
<keyword evidence="1" id="KW-0812">Transmembrane</keyword>
<evidence type="ECO:0000256" key="2">
    <source>
        <dbReference type="SAM" id="SignalP"/>
    </source>
</evidence>
<feature type="transmembrane region" description="Helical" evidence="1">
    <location>
        <begin position="198"/>
        <end position="219"/>
    </location>
</feature>
<dbReference type="EMBL" id="CAXAMM010039940">
    <property type="protein sequence ID" value="CAK9090142.1"/>
    <property type="molecule type" value="Genomic_DNA"/>
</dbReference>
<keyword evidence="1" id="KW-0472">Membrane</keyword>
<feature type="transmembrane region" description="Helical" evidence="1">
    <location>
        <begin position="157"/>
        <end position="177"/>
    </location>
</feature>
<dbReference type="Proteomes" id="UP001642464">
    <property type="component" value="Unassembled WGS sequence"/>
</dbReference>
<feature type="chain" id="PRO_5045116050" evidence="2">
    <location>
        <begin position="26"/>
        <end position="274"/>
    </location>
</feature>
<protein>
    <submittedName>
        <fullName evidence="3">Uncharacterized protein</fullName>
    </submittedName>
</protein>
<comment type="caution">
    <text evidence="3">The sequence shown here is derived from an EMBL/GenBank/DDBJ whole genome shotgun (WGS) entry which is preliminary data.</text>
</comment>
<gene>
    <name evidence="3" type="ORF">SCF082_LOCUS42522</name>
</gene>